<evidence type="ECO:0000256" key="1">
    <source>
        <dbReference type="SAM" id="SignalP"/>
    </source>
</evidence>
<evidence type="ECO:0000313" key="4">
    <source>
        <dbReference type="Proteomes" id="UP000198925"/>
    </source>
</evidence>
<dbReference type="Gene3D" id="3.40.50.1820">
    <property type="entry name" value="alpha/beta hydrolase"/>
    <property type="match status" value="1"/>
</dbReference>
<feature type="domain" description="AB hydrolase-1" evidence="2">
    <location>
        <begin position="68"/>
        <end position="114"/>
    </location>
</feature>
<keyword evidence="3" id="KW-0378">Hydrolase</keyword>
<gene>
    <name evidence="3" type="ORF">SAMN04487779_103810</name>
</gene>
<dbReference type="AlphaFoldDB" id="A0A1G7D0G0"/>
<protein>
    <submittedName>
        <fullName evidence="3">Alpha/beta hydrolase fold</fullName>
    </submittedName>
</protein>
<keyword evidence="4" id="KW-1185">Reference proteome</keyword>
<name>A0A1G7D0G0_9PROT</name>
<proteinExistence type="predicted"/>
<dbReference type="InterPro" id="IPR000073">
    <property type="entry name" value="AB_hydrolase_1"/>
</dbReference>
<dbReference type="EMBL" id="FMZX01000038">
    <property type="protein sequence ID" value="SDE45001.1"/>
    <property type="molecule type" value="Genomic_DNA"/>
</dbReference>
<feature type="signal peptide" evidence="1">
    <location>
        <begin position="1"/>
        <end position="18"/>
    </location>
</feature>
<organism evidence="3 4">
    <name type="scientific">Belnapia rosea</name>
    <dbReference type="NCBI Taxonomy" id="938405"/>
    <lineage>
        <taxon>Bacteria</taxon>
        <taxon>Pseudomonadati</taxon>
        <taxon>Pseudomonadota</taxon>
        <taxon>Alphaproteobacteria</taxon>
        <taxon>Acetobacterales</taxon>
        <taxon>Roseomonadaceae</taxon>
        <taxon>Belnapia</taxon>
    </lineage>
</organism>
<evidence type="ECO:0000313" key="3">
    <source>
        <dbReference type="EMBL" id="SDE45001.1"/>
    </source>
</evidence>
<keyword evidence="1" id="KW-0732">Signal</keyword>
<dbReference type="Proteomes" id="UP000198925">
    <property type="component" value="Unassembled WGS sequence"/>
</dbReference>
<evidence type="ECO:0000259" key="2">
    <source>
        <dbReference type="Pfam" id="PF00561"/>
    </source>
</evidence>
<dbReference type="InterPro" id="IPR029058">
    <property type="entry name" value="AB_hydrolase_fold"/>
</dbReference>
<feature type="chain" id="PRO_5011752587" evidence="1">
    <location>
        <begin position="19"/>
        <end position="130"/>
    </location>
</feature>
<dbReference type="GO" id="GO:0016787">
    <property type="term" value="F:hydrolase activity"/>
    <property type="evidence" value="ECO:0007669"/>
    <property type="project" value="UniProtKB-KW"/>
</dbReference>
<dbReference type="Pfam" id="PF00561">
    <property type="entry name" value="Abhydrolase_1"/>
    <property type="match status" value="1"/>
</dbReference>
<sequence length="130" mass="14142">MKLVAAAKTLLGSRTVLACGAAVAALGALALVNRTAARRAECEHPPRGTFLDVDGVRLHYTDRGVGQPIVLIHGNVVSGDDYDTSGVVERLLETHRVIIFDRPGFGHSERPRRRIWTATQQAELLHKALK</sequence>
<accession>A0A1G7D0G0</accession>
<dbReference type="SUPFAM" id="SSF53474">
    <property type="entry name" value="alpha/beta-Hydrolases"/>
    <property type="match status" value="1"/>
</dbReference>
<reference evidence="3 4" key="1">
    <citation type="submission" date="2016-10" db="EMBL/GenBank/DDBJ databases">
        <authorList>
            <person name="de Groot N.N."/>
        </authorList>
    </citation>
    <scope>NUCLEOTIDE SEQUENCE [LARGE SCALE GENOMIC DNA]</scope>
    <source>
        <strain evidence="3 4">CPCC 100156</strain>
    </source>
</reference>